<gene>
    <name evidence="1" type="ORF">METZ01_LOCUS204112</name>
</gene>
<name>A0A382EKM0_9ZZZZ</name>
<dbReference type="AlphaFoldDB" id="A0A382EKM0"/>
<evidence type="ECO:0000313" key="1">
    <source>
        <dbReference type="EMBL" id="SVB51258.1"/>
    </source>
</evidence>
<proteinExistence type="predicted"/>
<evidence type="ECO:0008006" key="2">
    <source>
        <dbReference type="Google" id="ProtNLM"/>
    </source>
</evidence>
<protein>
    <recommendedName>
        <fullName evidence="2">Nucleotidyl transferase domain-containing protein</fullName>
    </recommendedName>
</protein>
<dbReference type="SUPFAM" id="SSF53448">
    <property type="entry name" value="Nucleotide-diphospho-sugar transferases"/>
    <property type="match status" value="1"/>
</dbReference>
<dbReference type="EMBL" id="UINC01045022">
    <property type="protein sequence ID" value="SVB51258.1"/>
    <property type="molecule type" value="Genomic_DNA"/>
</dbReference>
<dbReference type="InterPro" id="IPR029044">
    <property type="entry name" value="Nucleotide-diphossugar_trans"/>
</dbReference>
<accession>A0A382EKM0</accession>
<dbReference type="Gene3D" id="3.90.550.10">
    <property type="entry name" value="Spore Coat Polysaccharide Biosynthesis Protein SpsA, Chain A"/>
    <property type="match status" value="1"/>
</dbReference>
<reference evidence="1" key="1">
    <citation type="submission" date="2018-05" db="EMBL/GenBank/DDBJ databases">
        <authorList>
            <person name="Lanie J.A."/>
            <person name="Ng W.-L."/>
            <person name="Kazmierczak K.M."/>
            <person name="Andrzejewski T.M."/>
            <person name="Davidsen T.M."/>
            <person name="Wayne K.J."/>
            <person name="Tettelin H."/>
            <person name="Glass J.I."/>
            <person name="Rusch D."/>
            <person name="Podicherti R."/>
            <person name="Tsui H.-C.T."/>
            <person name="Winkler M.E."/>
        </authorList>
    </citation>
    <scope>NUCLEOTIDE SEQUENCE</scope>
</reference>
<organism evidence="1">
    <name type="scientific">marine metagenome</name>
    <dbReference type="NCBI Taxonomy" id="408172"/>
    <lineage>
        <taxon>unclassified sequences</taxon>
        <taxon>metagenomes</taxon>
        <taxon>ecological metagenomes</taxon>
    </lineage>
</organism>
<sequence length="250" mass="29246">MAGEGKRFQDENFSDPKPLIQIDNTEMFVRATNCLPESENYAFITKQDFENQYRIKKIINKRFEKSEVILIDKTTEGQVSTCLLSEEKIDQNESLLIGSCDSEVIWNQKNYSNLLANENFDAIIWTFRNNATVSRNPNMYGWVGTKNNHTADFISCKKSISENPVSDHAIVGIFWFKSANIFFNYGKELIKKDIRINNEFYIDEMMNLLINDGLKVGIFEVEKYICWGTPDDLKTYNYWKKFFEEDYGIQ</sequence>